<organism evidence="1 2">
    <name type="scientific">Panagrolaimus sp. ES5</name>
    <dbReference type="NCBI Taxonomy" id="591445"/>
    <lineage>
        <taxon>Eukaryota</taxon>
        <taxon>Metazoa</taxon>
        <taxon>Ecdysozoa</taxon>
        <taxon>Nematoda</taxon>
        <taxon>Chromadorea</taxon>
        <taxon>Rhabditida</taxon>
        <taxon>Tylenchina</taxon>
        <taxon>Panagrolaimomorpha</taxon>
        <taxon>Panagrolaimoidea</taxon>
        <taxon>Panagrolaimidae</taxon>
        <taxon>Panagrolaimus</taxon>
    </lineage>
</organism>
<dbReference type="Proteomes" id="UP000887579">
    <property type="component" value="Unplaced"/>
</dbReference>
<protein>
    <submittedName>
        <fullName evidence="2">BOS complex subunit TMEM147</fullName>
    </submittedName>
</protein>
<dbReference type="WBParaSite" id="ES5_v2.g15910.t1">
    <property type="protein sequence ID" value="ES5_v2.g15910.t1"/>
    <property type="gene ID" value="ES5_v2.g15910"/>
</dbReference>
<proteinExistence type="predicted"/>
<accession>A0AC34FF99</accession>
<sequence>MTFFHFLNCVALAYIPLIIIYKYSGFSEYCSIWRCLRATGIYFVTQFVKMMVLATFFPDLETEEFSVILEFFKSLADGFDILGLYFAITYAFGGRGEVRFFAAGYGFAIGHAIGTFLVPFLTVARATAFHPKYIQYAMEANLDLVYYLAFAAIIWVQSRHDITSKNRTIVFFSLALCGLKSFFYGMLQHSAGLSSWSLMSAKFGLTTAYAALAFHAYSLYRSQSNPVHVKRH</sequence>
<name>A0AC34FF99_9BILA</name>
<evidence type="ECO:0000313" key="1">
    <source>
        <dbReference type="Proteomes" id="UP000887579"/>
    </source>
</evidence>
<reference evidence="2" key="1">
    <citation type="submission" date="2022-11" db="UniProtKB">
        <authorList>
            <consortium name="WormBaseParasite"/>
        </authorList>
    </citation>
    <scope>IDENTIFICATION</scope>
</reference>
<evidence type="ECO:0000313" key="2">
    <source>
        <dbReference type="WBParaSite" id="ES5_v2.g15910.t1"/>
    </source>
</evidence>